<dbReference type="GeneID" id="83256911"/>
<name>A0AAW7Z0L5_9ALTE</name>
<protein>
    <submittedName>
        <fullName evidence="1">Gamma-glutamylcyclotransferase family protein</fullName>
    </submittedName>
</protein>
<dbReference type="Proteomes" id="UP001170717">
    <property type="component" value="Unassembled WGS sequence"/>
</dbReference>
<organism evidence="1 2">
    <name type="scientific">Alteromonas stellipolaris</name>
    <dbReference type="NCBI Taxonomy" id="233316"/>
    <lineage>
        <taxon>Bacteria</taxon>
        <taxon>Pseudomonadati</taxon>
        <taxon>Pseudomonadota</taxon>
        <taxon>Gammaproteobacteria</taxon>
        <taxon>Alteromonadales</taxon>
        <taxon>Alteromonadaceae</taxon>
        <taxon>Alteromonas/Salinimonas group</taxon>
        <taxon>Alteromonas</taxon>
    </lineage>
</organism>
<dbReference type="EMBL" id="JAUOQI010000002">
    <property type="protein sequence ID" value="MDO6576506.1"/>
    <property type="molecule type" value="Genomic_DNA"/>
</dbReference>
<accession>A0AAW7Z0L5</accession>
<proteinExistence type="predicted"/>
<dbReference type="CDD" id="cd06661">
    <property type="entry name" value="GGCT_like"/>
    <property type="match status" value="1"/>
</dbReference>
<evidence type="ECO:0000313" key="2">
    <source>
        <dbReference type="Proteomes" id="UP001170717"/>
    </source>
</evidence>
<evidence type="ECO:0000313" key="1">
    <source>
        <dbReference type="EMBL" id="MDO6576506.1"/>
    </source>
</evidence>
<dbReference type="RefSeq" id="WP_082604971.1">
    <property type="nucleotide sequence ID" value="NZ_CAXIBE010000045.1"/>
</dbReference>
<dbReference type="InterPro" id="IPR013024">
    <property type="entry name" value="GGCT-like"/>
</dbReference>
<comment type="caution">
    <text evidence="1">The sequence shown here is derived from an EMBL/GenBank/DDBJ whole genome shotgun (WGS) entry which is preliminary data.</text>
</comment>
<sequence>MRLIDVKAADCLLANTVKSSANSSENTTAENSWLATLANQQSKHIVLGYGSLLSRDSRERHSGIYTQGLPVRVSGFKRAWVTRSLQEKQTYVGAVADNTSQLNAQLIPAEVNPSLRAREKNYRFVEVPVSAIEHVSSSLCNQSSFTPVLRDALSHHQLWLCETLLCHHASSDFPVSQSYIDTCLVGCLEHGGVSEAHAFIEHTHGWEHPRINDRANPLYPRAAVISKQHLAQIDRLLNNVKPPTQRHTHPCCY</sequence>
<gene>
    <name evidence="1" type="ORF">Q4527_03850</name>
</gene>
<dbReference type="AlphaFoldDB" id="A0AAW7Z0L5"/>
<reference evidence="1" key="1">
    <citation type="submission" date="2023-07" db="EMBL/GenBank/DDBJ databases">
        <title>Genome content predicts the carbon catabolic preferences of heterotrophic bacteria.</title>
        <authorList>
            <person name="Gralka M."/>
        </authorList>
    </citation>
    <scope>NUCLEOTIDE SEQUENCE</scope>
    <source>
        <strain evidence="1">F2M12</strain>
    </source>
</reference>